<accession>A0A645FKA0</accession>
<gene>
    <name evidence="2" type="ORF">SDC9_162166</name>
</gene>
<dbReference type="PANTHER" id="PTHR42959">
    <property type="entry name" value="CARBAMOYLTRANSFERASE"/>
    <property type="match status" value="1"/>
</dbReference>
<evidence type="ECO:0000259" key="1">
    <source>
        <dbReference type="Pfam" id="PF22521"/>
    </source>
</evidence>
<dbReference type="InterPro" id="IPR055128">
    <property type="entry name" value="HypF_C_2"/>
</dbReference>
<comment type="caution">
    <text evidence="2">The sequence shown here is derived from an EMBL/GenBank/DDBJ whole genome shotgun (WGS) entry which is preliminary data.</text>
</comment>
<dbReference type="GO" id="GO:0008270">
    <property type="term" value="F:zinc ion binding"/>
    <property type="evidence" value="ECO:0007669"/>
    <property type="project" value="TreeGrafter"/>
</dbReference>
<name>A0A645FKA0_9ZZZZ</name>
<evidence type="ECO:0000313" key="2">
    <source>
        <dbReference type="EMBL" id="MPN14837.1"/>
    </source>
</evidence>
<feature type="domain" description="Carbamoyltransferase Kae1-like" evidence="1">
    <location>
        <begin position="1"/>
        <end position="91"/>
    </location>
</feature>
<dbReference type="InterPro" id="IPR051060">
    <property type="entry name" value="Carbamoyltrans_HypF-like"/>
</dbReference>
<reference evidence="2" key="1">
    <citation type="submission" date="2019-08" db="EMBL/GenBank/DDBJ databases">
        <authorList>
            <person name="Kucharzyk K."/>
            <person name="Murdoch R.W."/>
            <person name="Higgins S."/>
            <person name="Loffler F."/>
        </authorList>
    </citation>
    <scope>NUCLEOTIDE SEQUENCE</scope>
</reference>
<protein>
    <recommendedName>
        <fullName evidence="1">Carbamoyltransferase Kae1-like domain-containing protein</fullName>
    </recommendedName>
</protein>
<dbReference type="EMBL" id="VSSQ01061514">
    <property type="protein sequence ID" value="MPN14837.1"/>
    <property type="molecule type" value="Genomic_DNA"/>
</dbReference>
<sequence>MDWAGIIQGILADQAQGIAVRTIAARFHESMAAGVVRVAEQAGCARVALSGGCFQNQQLTWRTVERLRAAGFQPCWHQRVPPNDGGIALGQAVAIRWGMSEAR</sequence>
<dbReference type="AlphaFoldDB" id="A0A645FKA0"/>
<dbReference type="Gene3D" id="3.30.420.40">
    <property type="match status" value="1"/>
</dbReference>
<dbReference type="Pfam" id="PF22521">
    <property type="entry name" value="HypF_C_2"/>
    <property type="match status" value="1"/>
</dbReference>
<dbReference type="GO" id="GO:0051604">
    <property type="term" value="P:protein maturation"/>
    <property type="evidence" value="ECO:0007669"/>
    <property type="project" value="TreeGrafter"/>
</dbReference>
<proteinExistence type="predicted"/>
<dbReference type="GO" id="GO:0016743">
    <property type="term" value="F:carboxyl- or carbamoyltransferase activity"/>
    <property type="evidence" value="ECO:0007669"/>
    <property type="project" value="TreeGrafter"/>
</dbReference>
<organism evidence="2">
    <name type="scientific">bioreactor metagenome</name>
    <dbReference type="NCBI Taxonomy" id="1076179"/>
    <lineage>
        <taxon>unclassified sequences</taxon>
        <taxon>metagenomes</taxon>
        <taxon>ecological metagenomes</taxon>
    </lineage>
</organism>
<dbReference type="PANTHER" id="PTHR42959:SF1">
    <property type="entry name" value="CARBAMOYLTRANSFERASE HYPF"/>
    <property type="match status" value="1"/>
</dbReference>